<protein>
    <submittedName>
        <fullName evidence="3">Uncharacterized protein</fullName>
    </submittedName>
</protein>
<dbReference type="Proteomes" id="UP000434639">
    <property type="component" value="Unassembled WGS sequence"/>
</dbReference>
<organism evidence="3 4">
    <name type="scientific">Metabacillus mangrovi</name>
    <dbReference type="NCBI Taxonomy" id="1491830"/>
    <lineage>
        <taxon>Bacteria</taxon>
        <taxon>Bacillati</taxon>
        <taxon>Bacillota</taxon>
        <taxon>Bacilli</taxon>
        <taxon>Bacillales</taxon>
        <taxon>Bacillaceae</taxon>
        <taxon>Metabacillus</taxon>
    </lineage>
</organism>
<evidence type="ECO:0000256" key="2">
    <source>
        <dbReference type="SAM" id="Phobius"/>
    </source>
</evidence>
<feature type="compositionally biased region" description="Basic and acidic residues" evidence="1">
    <location>
        <begin position="310"/>
        <end position="324"/>
    </location>
</feature>
<keyword evidence="2" id="KW-0472">Membrane</keyword>
<name>A0A7X2V4B9_9BACI</name>
<dbReference type="RefSeq" id="WP_155111494.1">
    <property type="nucleotide sequence ID" value="NZ_WMIB01000003.1"/>
</dbReference>
<dbReference type="OrthoDB" id="2770426at2"/>
<feature type="region of interest" description="Disordered" evidence="1">
    <location>
        <begin position="310"/>
        <end position="340"/>
    </location>
</feature>
<feature type="transmembrane region" description="Helical" evidence="2">
    <location>
        <begin position="6"/>
        <end position="28"/>
    </location>
</feature>
<keyword evidence="2" id="KW-0812">Transmembrane</keyword>
<feature type="compositionally biased region" description="Basic and acidic residues" evidence="1">
    <location>
        <begin position="247"/>
        <end position="262"/>
    </location>
</feature>
<keyword evidence="2" id="KW-1133">Transmembrane helix</keyword>
<proteinExistence type="predicted"/>
<reference evidence="3 4" key="1">
    <citation type="journal article" date="2017" name="Int. J. Syst. Evol. Microbiol.">
        <title>Bacillus mangrovi sp. nov., isolated from a sediment sample from a mangrove forest.</title>
        <authorList>
            <person name="Gupta V."/>
            <person name="Singh P.K."/>
            <person name="Korpole S."/>
            <person name="Tanuku N.R.S."/>
            <person name="Pinnaka A.K."/>
        </authorList>
    </citation>
    <scope>NUCLEOTIDE SEQUENCE [LARGE SCALE GENOMIC DNA]</scope>
    <source>
        <strain evidence="3 4">KCTC 33872</strain>
    </source>
</reference>
<keyword evidence="4" id="KW-1185">Reference proteome</keyword>
<evidence type="ECO:0000313" key="4">
    <source>
        <dbReference type="Proteomes" id="UP000434639"/>
    </source>
</evidence>
<sequence length="441" mass="50716">MNFTSWSFIWFLLAGLAIWIPVFLLIPIKMRSEGKWVITAASFLLALLYFGAAQIMPVWQAVLITAMLLGMCGYFLHQKGNHLIAVQERAEDESPSFEQSYFKSLEDSSFSAGEDDPEREEADQKPGQDESTFNEGPEQWEADWFEEEKKDEEQPEPQIVGADDESELERIQDEEIHHAAAAEDEEFDFERMQLSESESDSEVESPAQDLESRDFLNELSEQTEASEPSAEEDWYETEEEAEEEAVPLEKEQMEPSITMEEREVFESWLDEDLLHEEELNDEGEEDSIQPENVKAGENDADIAIVDEREEAQHEPEGVEDSFGHDDEEAEEFPPPEETEASIFEGQKSMPDDLLEAVREQLLVLRENSSGHDFKAVMNDVIIQSTGAREYFVFVQLYLSYLAEAGEETEFSNLYTEASEHLSNYPYLTEQLSWIQQHKEIY</sequence>
<comment type="caution">
    <text evidence="3">The sequence shown here is derived from an EMBL/GenBank/DDBJ whole genome shotgun (WGS) entry which is preliminary data.</text>
</comment>
<evidence type="ECO:0000256" key="1">
    <source>
        <dbReference type="SAM" id="MobiDB-lite"/>
    </source>
</evidence>
<feature type="region of interest" description="Disordered" evidence="1">
    <location>
        <begin position="107"/>
        <end position="262"/>
    </location>
</feature>
<accession>A0A7X2V4B9</accession>
<gene>
    <name evidence="3" type="ORF">GKZ89_06035</name>
</gene>
<feature type="compositionally biased region" description="Basic and acidic residues" evidence="1">
    <location>
        <begin position="168"/>
        <end position="181"/>
    </location>
</feature>
<feature type="compositionally biased region" description="Acidic residues" evidence="1">
    <location>
        <begin position="229"/>
        <end position="246"/>
    </location>
</feature>
<feature type="compositionally biased region" description="Acidic residues" evidence="1">
    <location>
        <begin position="325"/>
        <end position="339"/>
    </location>
</feature>
<evidence type="ECO:0000313" key="3">
    <source>
        <dbReference type="EMBL" id="MTH52964.1"/>
    </source>
</evidence>
<dbReference type="EMBL" id="WMIB01000003">
    <property type="protein sequence ID" value="MTH52964.1"/>
    <property type="molecule type" value="Genomic_DNA"/>
</dbReference>
<dbReference type="AlphaFoldDB" id="A0A7X2V4B9"/>
<feature type="transmembrane region" description="Helical" evidence="2">
    <location>
        <begin position="35"/>
        <end position="52"/>
    </location>
</feature>